<name>A0ABT7E341_9NEIS</name>
<sequence>MTTLQVNRRLVQDLGPATIDEYYALYAACYDATSPALFAKDLLAKDWVIELREAERLAGFSTLAHFGFTYGGRRLRVVFSGDTVIDPVFWGSQALTTGFSELTGALAARYADEELWWLLISKGYRTYRYLPLFAREYYPHPTQPIPDAQAQLMHALGRYRFGDDYSPERGVVAFPQSQGQLNHTLADIRPDLLNRPEVAYFLQRNPGYRQGHELLCLTRLCPDNLRGAVARAFARGLRHGLG</sequence>
<dbReference type="RefSeq" id="WP_284102128.1">
    <property type="nucleotide sequence ID" value="NZ_JARRAF010000024.1"/>
</dbReference>
<organism evidence="1 2">
    <name type="scientific">Parachitinimonas caeni</name>
    <dbReference type="NCBI Taxonomy" id="3031301"/>
    <lineage>
        <taxon>Bacteria</taxon>
        <taxon>Pseudomonadati</taxon>
        <taxon>Pseudomonadota</taxon>
        <taxon>Betaproteobacteria</taxon>
        <taxon>Neisseriales</taxon>
        <taxon>Chitinibacteraceae</taxon>
        <taxon>Parachitinimonas</taxon>
    </lineage>
</organism>
<protein>
    <recommendedName>
        <fullName evidence="3">GNAT family N-acetyltransferase</fullName>
    </recommendedName>
</protein>
<evidence type="ECO:0008006" key="3">
    <source>
        <dbReference type="Google" id="ProtNLM"/>
    </source>
</evidence>
<gene>
    <name evidence="1" type="ORF">PZA18_17310</name>
</gene>
<accession>A0ABT7E341</accession>
<dbReference type="Proteomes" id="UP001172778">
    <property type="component" value="Unassembled WGS sequence"/>
</dbReference>
<evidence type="ECO:0000313" key="1">
    <source>
        <dbReference type="EMBL" id="MDK2125815.1"/>
    </source>
</evidence>
<dbReference type="EMBL" id="JARRAF010000024">
    <property type="protein sequence ID" value="MDK2125815.1"/>
    <property type="molecule type" value="Genomic_DNA"/>
</dbReference>
<proteinExistence type="predicted"/>
<reference evidence="1" key="1">
    <citation type="submission" date="2023-03" db="EMBL/GenBank/DDBJ databases">
        <title>Chitinimonas shenzhenensis gen. nov., sp. nov., a novel member of family Burkholderiaceae isolated from activated sludge collected in Shen Zhen, China.</title>
        <authorList>
            <person name="Wang X."/>
        </authorList>
    </citation>
    <scope>NUCLEOTIDE SEQUENCE</scope>
    <source>
        <strain evidence="1">DQS-5</strain>
    </source>
</reference>
<comment type="caution">
    <text evidence="1">The sequence shown here is derived from an EMBL/GenBank/DDBJ whole genome shotgun (WGS) entry which is preliminary data.</text>
</comment>
<evidence type="ECO:0000313" key="2">
    <source>
        <dbReference type="Proteomes" id="UP001172778"/>
    </source>
</evidence>
<keyword evidence="2" id="KW-1185">Reference proteome</keyword>